<keyword evidence="2" id="KW-0963">Cytoplasm</keyword>
<evidence type="ECO:0000256" key="7">
    <source>
        <dbReference type="ARBA" id="ARBA00023273"/>
    </source>
</evidence>
<evidence type="ECO:0000256" key="4">
    <source>
        <dbReference type="ARBA" id="ARBA00022723"/>
    </source>
</evidence>
<keyword evidence="7" id="KW-0966">Cell projection</keyword>
<evidence type="ECO:0000256" key="2">
    <source>
        <dbReference type="ARBA" id="ARBA00022490"/>
    </source>
</evidence>
<evidence type="ECO:0000256" key="1">
    <source>
        <dbReference type="ARBA" id="ARBA00004430"/>
    </source>
</evidence>
<keyword evidence="4" id="KW-0479">Metal-binding</keyword>
<dbReference type="SMART" id="SM01117">
    <property type="entry name" value="Cyt-b5"/>
    <property type="match status" value="1"/>
</dbReference>
<keyword evidence="12" id="KW-1185">Reference proteome</keyword>
<proteinExistence type="inferred from homology"/>
<feature type="domain" description="Cytochrome b5 heme-binding" evidence="11">
    <location>
        <begin position="17"/>
        <end position="157"/>
    </location>
</feature>
<evidence type="ECO:0000256" key="8">
    <source>
        <dbReference type="ARBA" id="ARBA00038168"/>
    </source>
</evidence>
<reference evidence="13" key="1">
    <citation type="submission" date="2025-08" db="UniProtKB">
        <authorList>
            <consortium name="RefSeq"/>
        </authorList>
    </citation>
    <scope>IDENTIFICATION</scope>
</reference>
<evidence type="ECO:0000256" key="3">
    <source>
        <dbReference type="ARBA" id="ARBA00022617"/>
    </source>
</evidence>
<sequence length="253" mass="29611">MPRRGLVAGPDFEYFQRRYFTPAEVARHNRPEDLWVSYLGYVYDLTPLAQEYKGKGHALCVWVPGFWVAIIDGGCSFPGDLLLKPIVEVAGQDISHWFDPKTRDIRKHIDPLTGCLRYRTPRGRFLHVPPQLPRSDWANDFGKPWWQGSRYEVGRLSAKTRNIRIINTLTSQEHTLEVGTLESMWEILHRYLPYNTHAASYTWKYEGKNLNMDYTLEENGIRDEEEEFDYLNMDGTLYTPAILLYFNDDLTEL</sequence>
<evidence type="ECO:0000256" key="10">
    <source>
        <dbReference type="ARBA" id="ARBA00046139"/>
    </source>
</evidence>
<dbReference type="PANTHER" id="PTHR21281">
    <property type="entry name" value="CYTOCHROME B5 DOMAIN-CONTAINING PROTEIN 1"/>
    <property type="match status" value="1"/>
</dbReference>
<evidence type="ECO:0000259" key="11">
    <source>
        <dbReference type="PROSITE" id="PS50255"/>
    </source>
</evidence>
<accession>A0ABM1CZQ4</accession>
<dbReference type="Pfam" id="PF00173">
    <property type="entry name" value="Cyt-b5"/>
    <property type="match status" value="1"/>
</dbReference>
<keyword evidence="5" id="KW-0408">Iron</keyword>
<dbReference type="RefSeq" id="XP_014645035.1">
    <property type="nucleotide sequence ID" value="XM_014789549.1"/>
</dbReference>
<dbReference type="InterPro" id="IPR052320">
    <property type="entry name" value="Cytochrome_b5_domain"/>
</dbReference>
<dbReference type="GeneID" id="101398030"/>
<comment type="function">
    <text evidence="10">Radial spoke stalk protein that binds heme under oxidizing conditions. Required for the coordinated beating of multiple cilia maybe by functioning in a redox signaling pathway.</text>
</comment>
<dbReference type="PROSITE" id="PS50255">
    <property type="entry name" value="CYTOCHROME_B5_2"/>
    <property type="match status" value="1"/>
</dbReference>
<dbReference type="SUPFAM" id="SSF55856">
    <property type="entry name" value="Cytochrome b5-like heme/steroid binding domain"/>
    <property type="match status" value="1"/>
</dbReference>
<keyword evidence="6" id="KW-0206">Cytoskeleton</keyword>
<evidence type="ECO:0000256" key="9">
    <source>
        <dbReference type="ARBA" id="ARBA00040649"/>
    </source>
</evidence>
<evidence type="ECO:0000256" key="6">
    <source>
        <dbReference type="ARBA" id="ARBA00023212"/>
    </source>
</evidence>
<dbReference type="InterPro" id="IPR036400">
    <property type="entry name" value="Cyt_B5-like_heme/steroid_sf"/>
</dbReference>
<name>A0ABM1CZQ4_CERSS</name>
<keyword evidence="3" id="KW-0349">Heme</keyword>
<protein>
    <recommendedName>
        <fullName evidence="9">Cytochrome b5 domain-containing protein 1</fullName>
    </recommendedName>
</protein>
<gene>
    <name evidence="13" type="primary">LOC101398030</name>
</gene>
<dbReference type="InterPro" id="IPR001199">
    <property type="entry name" value="Cyt_B5-like_heme/steroid-bd"/>
</dbReference>
<evidence type="ECO:0000256" key="5">
    <source>
        <dbReference type="ARBA" id="ARBA00023004"/>
    </source>
</evidence>
<dbReference type="PANTHER" id="PTHR21281:SF0">
    <property type="entry name" value="CYTOCHROME B5 DOMAIN-CONTAINING PROTEIN 1"/>
    <property type="match status" value="1"/>
</dbReference>
<comment type="subcellular location">
    <subcellularLocation>
        <location evidence="1">Cytoplasm</location>
        <location evidence="1">Cytoskeleton</location>
        <location evidence="1">Cilium axoneme</location>
    </subcellularLocation>
</comment>
<evidence type="ECO:0000313" key="13">
    <source>
        <dbReference type="RefSeq" id="XP_014645035.1"/>
    </source>
</evidence>
<dbReference type="Proteomes" id="UP000694910">
    <property type="component" value="Unplaced"/>
</dbReference>
<comment type="similarity">
    <text evidence="8">Belongs to the cytochrome b5 family.</text>
</comment>
<evidence type="ECO:0000313" key="12">
    <source>
        <dbReference type="Proteomes" id="UP000694910"/>
    </source>
</evidence>
<organism evidence="12 13">
    <name type="scientific">Ceratotherium simum simum</name>
    <name type="common">Southern white rhinoceros</name>
    <dbReference type="NCBI Taxonomy" id="73337"/>
    <lineage>
        <taxon>Eukaryota</taxon>
        <taxon>Metazoa</taxon>
        <taxon>Chordata</taxon>
        <taxon>Craniata</taxon>
        <taxon>Vertebrata</taxon>
        <taxon>Euteleostomi</taxon>
        <taxon>Mammalia</taxon>
        <taxon>Eutheria</taxon>
        <taxon>Laurasiatheria</taxon>
        <taxon>Perissodactyla</taxon>
        <taxon>Rhinocerotidae</taxon>
        <taxon>Ceratotherium</taxon>
    </lineage>
</organism>
<dbReference type="Gene3D" id="3.10.120.10">
    <property type="entry name" value="Cytochrome b5-like heme/steroid binding domain"/>
    <property type="match status" value="1"/>
</dbReference>